<dbReference type="CDD" id="cd11065">
    <property type="entry name" value="CYP64-like"/>
    <property type="match status" value="1"/>
</dbReference>
<dbReference type="STRING" id="41047.A0A397H0P0"/>
<evidence type="ECO:0000256" key="8">
    <source>
        <dbReference type="PIRSR" id="PIRSR602401-1"/>
    </source>
</evidence>
<dbReference type="VEuPathDB" id="FungiDB:CDV56_107333"/>
<evidence type="ECO:0000256" key="5">
    <source>
        <dbReference type="ARBA" id="ARBA00023002"/>
    </source>
</evidence>
<dbReference type="PRINTS" id="PR00385">
    <property type="entry name" value="P450"/>
</dbReference>
<dbReference type="Gene3D" id="1.10.630.10">
    <property type="entry name" value="Cytochrome P450"/>
    <property type="match status" value="1"/>
</dbReference>
<protein>
    <recommendedName>
        <fullName evidence="12">Cytochrome P450</fullName>
    </recommendedName>
</protein>
<evidence type="ECO:0000256" key="6">
    <source>
        <dbReference type="ARBA" id="ARBA00023004"/>
    </source>
</evidence>
<name>A0A397H0P0_ASPTH</name>
<evidence type="ECO:0000256" key="2">
    <source>
        <dbReference type="ARBA" id="ARBA00010617"/>
    </source>
</evidence>
<evidence type="ECO:0000256" key="9">
    <source>
        <dbReference type="SAM" id="SignalP"/>
    </source>
</evidence>
<dbReference type="GO" id="GO:0004497">
    <property type="term" value="F:monooxygenase activity"/>
    <property type="evidence" value="ECO:0007669"/>
    <property type="project" value="UniProtKB-KW"/>
</dbReference>
<sequence length="513" mass="58987">MLFTVLSCLLAALLAFVMSCRSSRSQEKEKPLPPGPPKLPVIGNLHQVPRLRFWETMADFVDRHGPIVSVKLGQQQLIILGNQKVARYLLDRKNTKYNSRPHFRVAERAWLGPMVALMPYGPEWRVYHLMQVAVLSSRAVRLYDKIFSMETTQLLHDLLSTSDYQPRIRRYSSGLAYAVAYGMRMPRGDELEIQEIQEITSKFFIAAQPGYWSVDNFPFLRYLPGFLAPWKPFAAHVNQLISDVLERAYSNALERNSWSWARVLAEQESLKAVPKSSLALVVGELYAAAHFSSSNLLVTLIQLILYHPEEAQRAQKELDSMVGAQRLPRIADLENMPYVRAFVRETLRWLPSSGVPHASTEDDEYMGYRIPRGSMVVPHYWFVDMDSNVYMDPLKFRPERFLNDPKLPLRTFGFGSRICTGQYFAQHSFSMVIMRLLWAYHIRFPDYVDTKAEPIGHLDSRIFTPNEKPTEVVFTPRSHAHRKVIEQAYASLDSVDDALKSLQSIEVNTPKNF</sequence>
<feature type="chain" id="PRO_5017370750" description="Cytochrome P450" evidence="9">
    <location>
        <begin position="23"/>
        <end position="513"/>
    </location>
</feature>
<evidence type="ECO:0000256" key="1">
    <source>
        <dbReference type="ARBA" id="ARBA00001971"/>
    </source>
</evidence>
<proteinExistence type="inferred from homology"/>
<dbReference type="GO" id="GO:0044283">
    <property type="term" value="P:small molecule biosynthetic process"/>
    <property type="evidence" value="ECO:0007669"/>
    <property type="project" value="UniProtKB-ARBA"/>
</dbReference>
<dbReference type="AlphaFoldDB" id="A0A397H0P0"/>
<dbReference type="PANTHER" id="PTHR46300:SF1">
    <property type="entry name" value="P450, PUTATIVE (EUROFUNG)-RELATED"/>
    <property type="match status" value="1"/>
</dbReference>
<evidence type="ECO:0008006" key="12">
    <source>
        <dbReference type="Google" id="ProtNLM"/>
    </source>
</evidence>
<dbReference type="GO" id="GO:0005506">
    <property type="term" value="F:iron ion binding"/>
    <property type="evidence" value="ECO:0007669"/>
    <property type="project" value="InterPro"/>
</dbReference>
<dbReference type="GO" id="GO:0016705">
    <property type="term" value="F:oxidoreductase activity, acting on paired donors, with incorporation or reduction of molecular oxygen"/>
    <property type="evidence" value="ECO:0007669"/>
    <property type="project" value="InterPro"/>
</dbReference>
<dbReference type="Pfam" id="PF00067">
    <property type="entry name" value="p450"/>
    <property type="match status" value="1"/>
</dbReference>
<gene>
    <name evidence="10" type="ORF">CDV56_107333</name>
</gene>
<dbReference type="EMBL" id="NKHU02000106">
    <property type="protein sequence ID" value="RHZ54863.1"/>
    <property type="molecule type" value="Genomic_DNA"/>
</dbReference>
<dbReference type="InterPro" id="IPR036396">
    <property type="entry name" value="Cyt_P450_sf"/>
</dbReference>
<evidence type="ECO:0000256" key="3">
    <source>
        <dbReference type="ARBA" id="ARBA00022617"/>
    </source>
</evidence>
<dbReference type="InterPro" id="IPR050364">
    <property type="entry name" value="Cytochrome_P450_fung"/>
</dbReference>
<dbReference type="InterPro" id="IPR001128">
    <property type="entry name" value="Cyt_P450"/>
</dbReference>
<dbReference type="OrthoDB" id="1470350at2759"/>
<dbReference type="SUPFAM" id="SSF48264">
    <property type="entry name" value="Cytochrome P450"/>
    <property type="match status" value="1"/>
</dbReference>
<dbReference type="RefSeq" id="XP_026614129.1">
    <property type="nucleotide sequence ID" value="XM_026760952.1"/>
</dbReference>
<feature type="binding site" description="axial binding residue" evidence="8">
    <location>
        <position position="419"/>
    </location>
    <ligand>
        <name>heme</name>
        <dbReference type="ChEBI" id="CHEBI:30413"/>
    </ligand>
    <ligandPart>
        <name>Fe</name>
        <dbReference type="ChEBI" id="CHEBI:18248"/>
    </ligandPart>
</feature>
<evidence type="ECO:0000313" key="10">
    <source>
        <dbReference type="EMBL" id="RHZ54863.1"/>
    </source>
</evidence>
<evidence type="ECO:0000313" key="11">
    <source>
        <dbReference type="Proteomes" id="UP000215305"/>
    </source>
</evidence>
<comment type="cofactor">
    <cofactor evidence="1 8">
        <name>heme</name>
        <dbReference type="ChEBI" id="CHEBI:30413"/>
    </cofactor>
</comment>
<keyword evidence="7" id="KW-0503">Monooxygenase</keyword>
<comment type="similarity">
    <text evidence="2">Belongs to the cytochrome P450 family.</text>
</comment>
<keyword evidence="11" id="KW-1185">Reference proteome</keyword>
<keyword evidence="4 8" id="KW-0479">Metal-binding</keyword>
<evidence type="ECO:0000256" key="4">
    <source>
        <dbReference type="ARBA" id="ARBA00022723"/>
    </source>
</evidence>
<dbReference type="Proteomes" id="UP000215305">
    <property type="component" value="Unassembled WGS sequence"/>
</dbReference>
<feature type="signal peptide" evidence="9">
    <location>
        <begin position="1"/>
        <end position="22"/>
    </location>
</feature>
<keyword evidence="3 8" id="KW-0349">Heme</keyword>
<evidence type="ECO:0000256" key="7">
    <source>
        <dbReference type="ARBA" id="ARBA00023033"/>
    </source>
</evidence>
<dbReference type="InterPro" id="IPR002401">
    <property type="entry name" value="Cyt_P450_E_grp-I"/>
</dbReference>
<reference evidence="10" key="1">
    <citation type="submission" date="2018-08" db="EMBL/GenBank/DDBJ databases">
        <title>Draft genome sequence of azole-resistant Aspergillus thermomutatus (Neosartorya pseudofischeri) strain HMR AF 39, isolated from a human nasal aspirate.</title>
        <authorList>
            <person name="Parent-Michaud M."/>
            <person name="Dufresne P.J."/>
            <person name="Fournier E."/>
            <person name="Martineau C."/>
            <person name="Moreira S."/>
            <person name="Perkins V."/>
            <person name="De Repentigny L."/>
            <person name="Dufresne S.F."/>
        </authorList>
    </citation>
    <scope>NUCLEOTIDE SEQUENCE [LARGE SCALE GENOMIC DNA]</scope>
    <source>
        <strain evidence="10">HMR AF 39</strain>
    </source>
</reference>
<keyword evidence="9" id="KW-0732">Signal</keyword>
<keyword evidence="6 8" id="KW-0408">Iron</keyword>
<dbReference type="GO" id="GO:0020037">
    <property type="term" value="F:heme binding"/>
    <property type="evidence" value="ECO:0007669"/>
    <property type="project" value="InterPro"/>
</dbReference>
<accession>A0A397H0P0</accession>
<dbReference type="GeneID" id="38129307"/>
<comment type="caution">
    <text evidence="10">The sequence shown here is derived from an EMBL/GenBank/DDBJ whole genome shotgun (WGS) entry which is preliminary data.</text>
</comment>
<dbReference type="PRINTS" id="PR00463">
    <property type="entry name" value="EP450I"/>
</dbReference>
<organism evidence="10 11">
    <name type="scientific">Aspergillus thermomutatus</name>
    <name type="common">Neosartorya pseudofischeri</name>
    <dbReference type="NCBI Taxonomy" id="41047"/>
    <lineage>
        <taxon>Eukaryota</taxon>
        <taxon>Fungi</taxon>
        <taxon>Dikarya</taxon>
        <taxon>Ascomycota</taxon>
        <taxon>Pezizomycotina</taxon>
        <taxon>Eurotiomycetes</taxon>
        <taxon>Eurotiomycetidae</taxon>
        <taxon>Eurotiales</taxon>
        <taxon>Aspergillaceae</taxon>
        <taxon>Aspergillus</taxon>
        <taxon>Aspergillus subgen. Fumigati</taxon>
    </lineage>
</organism>
<dbReference type="PANTHER" id="PTHR46300">
    <property type="entry name" value="P450, PUTATIVE (EUROFUNG)-RELATED-RELATED"/>
    <property type="match status" value="1"/>
</dbReference>
<keyword evidence="5" id="KW-0560">Oxidoreductase</keyword>